<evidence type="ECO:0000313" key="9">
    <source>
        <dbReference type="Proteomes" id="UP000070549"/>
    </source>
</evidence>
<evidence type="ECO:0000256" key="3">
    <source>
        <dbReference type="ARBA" id="ARBA00022741"/>
    </source>
</evidence>
<dbReference type="SUPFAM" id="SSF52540">
    <property type="entry name" value="P-loop containing nucleoside triphosphate hydrolases"/>
    <property type="match status" value="2"/>
</dbReference>
<dbReference type="GO" id="GO:0005524">
    <property type="term" value="F:ATP binding"/>
    <property type="evidence" value="ECO:0007669"/>
    <property type="project" value="UniProtKB-KW"/>
</dbReference>
<dbReference type="SUPFAM" id="SSF54585">
    <property type="entry name" value="Cdc48 domain 2-like"/>
    <property type="match status" value="1"/>
</dbReference>
<comment type="similarity">
    <text evidence="1">Belongs to the AAA ATPase family. CDC48 subfamily.</text>
</comment>
<dbReference type="InterPro" id="IPR003960">
    <property type="entry name" value="ATPase_AAA_CS"/>
</dbReference>
<dbReference type="Pfam" id="PF02933">
    <property type="entry name" value="CDC48_2"/>
    <property type="match status" value="1"/>
</dbReference>
<dbReference type="PATRIC" id="fig|1698278.3.peg.235"/>
<keyword evidence="2" id="KW-0677">Repeat</keyword>
<dbReference type="Gene3D" id="1.10.8.60">
    <property type="match status" value="2"/>
</dbReference>
<dbReference type="Proteomes" id="UP000070549">
    <property type="component" value="Unassembled WGS sequence"/>
</dbReference>
<evidence type="ECO:0000313" key="8">
    <source>
        <dbReference type="EMBL" id="KXB05179.1"/>
    </source>
</evidence>
<dbReference type="InterPro" id="IPR009010">
    <property type="entry name" value="Asp_de-COase-like_dom_sf"/>
</dbReference>
<dbReference type="AlphaFoldDB" id="A0A133VFG0"/>
<dbReference type="InterPro" id="IPR003338">
    <property type="entry name" value="CDC4_N-term_subdom"/>
</dbReference>
<dbReference type="InterPro" id="IPR003959">
    <property type="entry name" value="ATPase_AAA_core"/>
</dbReference>
<sequence length="758" mass="83703">MSEDKKRKEIELTVAEARRQQDVGRSVARISRKAMKELGMKQGDIIEIEGSKKSGAIVRSSYREDEGLDIIRLDGLERRNTGSSIGEKVVVRESDVQEADRITIAPTEQNIQIRGGGRALKRSLLGRPATKGDLITPTGLQGDIFSQIFGGMFQEMSPSSSFGLGELRFMVTNVNPEGITLVTKNTKVNVSSQPAEVEGATAPAITYEDIGGLDKEIQRVREMVELPLRHPELFDQLGIEPPKGVLLHGSPGTGKTLTAKAVANESDAHFQSIAGPEIMSKFYGESEKKLRNIFEEAKKNAPSIIFIDELDAIASKREEVTGDVEKRVVSQLLSLLDGLEARGKVIVIAATNRVDAVDPALRRPGRFDREIEVGVPDQNGRKEILQIHTRGMPLAENIDLDKLADNTHGYVGADLASLSREAAMNALREILPEINLEDKRIPSETLEKLKVTKKNFQDARQQVEPSAMREVLVQVPDTHWNDVGGLEETKQQLKEAVEWPLKRPDAFDRVGIEAPHGILLYGPPGTGKTMLARAIATESDSNFISIKGPELLSKWVGESEKAVRETFKKARQAAPAIIFFDEIDAMVPKRGRRDSGSQVGERVISQLLTEIDGLEELENVVVIGATNRPDLVDPALLRPGRFDRVMLVPAPDKEARLEIFKIHTRETSISEDVDLQKLAEKTKGYSGADIAAVCKEAAMLALRDDIETDTVEKKHFEKALKSVGPSITQDIADTYREFGKKYGKEIGEEAKQEMKAYY</sequence>
<accession>A0A133VFG0</accession>
<keyword evidence="3" id="KW-0547">Nucleotide-binding</keyword>
<dbReference type="InterPro" id="IPR003593">
    <property type="entry name" value="AAA+_ATPase"/>
</dbReference>
<name>A0A133VFG0_9EURY</name>
<evidence type="ECO:0000259" key="5">
    <source>
        <dbReference type="SMART" id="SM00382"/>
    </source>
</evidence>
<keyword evidence="9" id="KW-1185">Reference proteome</keyword>
<gene>
    <name evidence="8" type="ORF">AKJ49_01345</name>
</gene>
<dbReference type="Pfam" id="PF00004">
    <property type="entry name" value="AAA"/>
    <property type="match status" value="2"/>
</dbReference>
<proteinExistence type="inferred from homology"/>
<protein>
    <recommendedName>
        <fullName evidence="10">ATPase</fullName>
    </recommendedName>
</protein>
<reference evidence="8 9" key="1">
    <citation type="journal article" date="2016" name="Sci. Rep.">
        <title>Metabolic traits of an uncultured archaeal lineage -MSBL1- from brine pools of the Red Sea.</title>
        <authorList>
            <person name="Mwirichia R."/>
            <person name="Alam I."/>
            <person name="Rashid M."/>
            <person name="Vinu M."/>
            <person name="Ba-Alawi W."/>
            <person name="Anthony Kamau A."/>
            <person name="Kamanda Ngugi D."/>
            <person name="Goker M."/>
            <person name="Klenk H.P."/>
            <person name="Bajic V."/>
            <person name="Stingl U."/>
        </authorList>
    </citation>
    <scope>NUCLEOTIDE SEQUENCE [LARGE SCALE GENOMIC DNA]</scope>
    <source>
        <strain evidence="8">SCGC-AAA382A03</strain>
    </source>
</reference>
<dbReference type="Pfam" id="PF17862">
    <property type="entry name" value="AAA_lid_3"/>
    <property type="match status" value="2"/>
</dbReference>
<dbReference type="SUPFAM" id="SSF50692">
    <property type="entry name" value="ADC-like"/>
    <property type="match status" value="1"/>
</dbReference>
<dbReference type="GO" id="GO:0016887">
    <property type="term" value="F:ATP hydrolysis activity"/>
    <property type="evidence" value="ECO:0007669"/>
    <property type="project" value="InterPro"/>
</dbReference>
<dbReference type="SMART" id="SM00382">
    <property type="entry name" value="AAA"/>
    <property type="match status" value="2"/>
</dbReference>
<dbReference type="SMART" id="SM01072">
    <property type="entry name" value="CDC48_2"/>
    <property type="match status" value="1"/>
</dbReference>
<dbReference type="FunFam" id="2.40.40.20:FF:000007">
    <property type="entry name" value="AAA family ATPase"/>
    <property type="match status" value="1"/>
</dbReference>
<dbReference type="SMART" id="SM01073">
    <property type="entry name" value="CDC48_N"/>
    <property type="match status" value="1"/>
</dbReference>
<dbReference type="Pfam" id="PF02359">
    <property type="entry name" value="CDC48_N"/>
    <property type="match status" value="1"/>
</dbReference>
<feature type="domain" description="CDC48" evidence="6">
    <location>
        <begin position="112"/>
        <end position="197"/>
    </location>
</feature>
<evidence type="ECO:0000256" key="2">
    <source>
        <dbReference type="ARBA" id="ARBA00022737"/>
    </source>
</evidence>
<dbReference type="FunFam" id="3.40.50.300:FF:000012">
    <property type="entry name" value="Transitional endoplasmic reticulum ATPase"/>
    <property type="match status" value="1"/>
</dbReference>
<dbReference type="NCBIfam" id="TIGR01243">
    <property type="entry name" value="CDC48"/>
    <property type="match status" value="1"/>
</dbReference>
<keyword evidence="4" id="KW-0067">ATP-binding</keyword>
<dbReference type="PANTHER" id="PTHR23077">
    <property type="entry name" value="AAA-FAMILY ATPASE"/>
    <property type="match status" value="1"/>
</dbReference>
<dbReference type="Gene3D" id="3.40.50.300">
    <property type="entry name" value="P-loop containing nucleotide triphosphate hydrolases"/>
    <property type="match status" value="2"/>
</dbReference>
<dbReference type="CDD" id="cd19511">
    <property type="entry name" value="RecA-like_CDC48_r2-like"/>
    <property type="match status" value="1"/>
</dbReference>
<dbReference type="InterPro" id="IPR027417">
    <property type="entry name" value="P-loop_NTPase"/>
</dbReference>
<dbReference type="PANTHER" id="PTHR23077:SF171">
    <property type="entry name" value="NUCLEAR VALOSIN-CONTAINING PROTEIN-LIKE"/>
    <property type="match status" value="1"/>
</dbReference>
<dbReference type="InterPro" id="IPR041569">
    <property type="entry name" value="AAA_lid_3"/>
</dbReference>
<dbReference type="FunFam" id="1.10.8.60:FF:000038">
    <property type="entry name" value="spermatogenesis-associated protein 5-like protein 1"/>
    <property type="match status" value="1"/>
</dbReference>
<feature type="domain" description="AAA+ ATPase" evidence="5">
    <location>
        <begin position="514"/>
        <end position="652"/>
    </location>
</feature>
<dbReference type="InterPro" id="IPR004201">
    <property type="entry name" value="Cdc48_dom2"/>
</dbReference>
<dbReference type="GO" id="GO:0005737">
    <property type="term" value="C:cytoplasm"/>
    <property type="evidence" value="ECO:0007669"/>
    <property type="project" value="UniProtKB-ARBA"/>
</dbReference>
<organism evidence="8 9">
    <name type="scientific">candidate division MSBL1 archaeon SCGC-AAA382A03</name>
    <dbReference type="NCBI Taxonomy" id="1698278"/>
    <lineage>
        <taxon>Archaea</taxon>
        <taxon>Methanobacteriati</taxon>
        <taxon>Methanobacteriota</taxon>
        <taxon>candidate division MSBL1</taxon>
    </lineage>
</organism>
<dbReference type="FunFam" id="1.10.8.60:FF:000057">
    <property type="entry name" value="AAA family ATPase, CDC48 subfamily"/>
    <property type="match status" value="1"/>
</dbReference>
<dbReference type="InterPro" id="IPR050168">
    <property type="entry name" value="AAA_ATPase_domain"/>
</dbReference>
<evidence type="ECO:0000259" key="7">
    <source>
        <dbReference type="SMART" id="SM01073"/>
    </source>
</evidence>
<dbReference type="InterPro" id="IPR005938">
    <property type="entry name" value="AAA_ATPase_CDC48"/>
</dbReference>
<dbReference type="PROSITE" id="PS00674">
    <property type="entry name" value="AAA"/>
    <property type="match status" value="2"/>
</dbReference>
<evidence type="ECO:0000259" key="6">
    <source>
        <dbReference type="SMART" id="SM01072"/>
    </source>
</evidence>
<dbReference type="Gene3D" id="2.40.40.20">
    <property type="match status" value="1"/>
</dbReference>
<dbReference type="FunFam" id="3.40.50.300:FF:000018">
    <property type="entry name" value="Cell division control 48"/>
    <property type="match status" value="1"/>
</dbReference>
<dbReference type="Gene3D" id="3.10.330.10">
    <property type="match status" value="1"/>
</dbReference>
<evidence type="ECO:0008006" key="10">
    <source>
        <dbReference type="Google" id="ProtNLM"/>
    </source>
</evidence>
<evidence type="ECO:0000256" key="4">
    <source>
        <dbReference type="ARBA" id="ARBA00022840"/>
    </source>
</evidence>
<feature type="domain" description="CDC48 N-terminal subdomain" evidence="7">
    <location>
        <begin position="11"/>
        <end position="96"/>
    </location>
</feature>
<comment type="caution">
    <text evidence="8">The sequence shown here is derived from an EMBL/GenBank/DDBJ whole genome shotgun (WGS) entry which is preliminary data.</text>
</comment>
<dbReference type="InterPro" id="IPR029067">
    <property type="entry name" value="CDC48_domain_2-like_sf"/>
</dbReference>
<dbReference type="EMBL" id="LHYC01000031">
    <property type="protein sequence ID" value="KXB05179.1"/>
    <property type="molecule type" value="Genomic_DNA"/>
</dbReference>
<feature type="domain" description="AAA+ ATPase" evidence="5">
    <location>
        <begin position="241"/>
        <end position="377"/>
    </location>
</feature>
<evidence type="ECO:0000256" key="1">
    <source>
        <dbReference type="ARBA" id="ARBA00009833"/>
    </source>
</evidence>